<dbReference type="CDD" id="cd01948">
    <property type="entry name" value="EAL"/>
    <property type="match status" value="1"/>
</dbReference>
<gene>
    <name evidence="4" type="ORF">SAMN05661030_1329</name>
</gene>
<feature type="transmembrane region" description="Helical" evidence="1">
    <location>
        <begin position="81"/>
        <end position="101"/>
    </location>
</feature>
<dbReference type="InterPro" id="IPR050706">
    <property type="entry name" value="Cyclic-di-GMP_PDE-like"/>
</dbReference>
<dbReference type="STRING" id="1225127.SAMN05661030_1329"/>
<accession>A0A1I1K9W4</accession>
<dbReference type="Proteomes" id="UP000199022">
    <property type="component" value="Unassembled WGS sequence"/>
</dbReference>
<dbReference type="OrthoDB" id="23692at2"/>
<evidence type="ECO:0000259" key="3">
    <source>
        <dbReference type="PROSITE" id="PS50887"/>
    </source>
</evidence>
<dbReference type="PROSITE" id="PS50887">
    <property type="entry name" value="GGDEF"/>
    <property type="match status" value="1"/>
</dbReference>
<organism evidence="4 5">
    <name type="scientific">Klenkia taihuensis</name>
    <dbReference type="NCBI Taxonomy" id="1225127"/>
    <lineage>
        <taxon>Bacteria</taxon>
        <taxon>Bacillati</taxon>
        <taxon>Actinomycetota</taxon>
        <taxon>Actinomycetes</taxon>
        <taxon>Geodermatophilales</taxon>
        <taxon>Geodermatophilaceae</taxon>
        <taxon>Klenkia</taxon>
    </lineage>
</organism>
<dbReference type="InterPro" id="IPR001633">
    <property type="entry name" value="EAL_dom"/>
</dbReference>
<name>A0A1I1K9W4_9ACTN</name>
<dbReference type="SMART" id="SM00052">
    <property type="entry name" value="EAL"/>
    <property type="match status" value="1"/>
</dbReference>
<dbReference type="Pfam" id="PF00990">
    <property type="entry name" value="GGDEF"/>
    <property type="match status" value="1"/>
</dbReference>
<feature type="transmembrane region" description="Helical" evidence="1">
    <location>
        <begin position="157"/>
        <end position="174"/>
    </location>
</feature>
<feature type="transmembrane region" description="Helical" evidence="1">
    <location>
        <begin position="121"/>
        <end position="145"/>
    </location>
</feature>
<dbReference type="EMBL" id="FOMD01000001">
    <property type="protein sequence ID" value="SFC57082.1"/>
    <property type="molecule type" value="Genomic_DNA"/>
</dbReference>
<dbReference type="RefSeq" id="WP_091555669.1">
    <property type="nucleotide sequence ID" value="NZ_BNAC01000003.1"/>
</dbReference>
<keyword evidence="1" id="KW-1133">Transmembrane helix</keyword>
<reference evidence="5" key="1">
    <citation type="submission" date="2016-10" db="EMBL/GenBank/DDBJ databases">
        <authorList>
            <person name="Varghese N."/>
            <person name="Submissions S."/>
        </authorList>
    </citation>
    <scope>NUCLEOTIDE SEQUENCE [LARGE SCALE GENOMIC DNA]</scope>
    <source>
        <strain evidence="5">DSM 45962</strain>
    </source>
</reference>
<dbReference type="InterPro" id="IPR000160">
    <property type="entry name" value="GGDEF_dom"/>
</dbReference>
<protein>
    <submittedName>
        <fullName evidence="4">Diguanylate cyclase (GGDEF) domain-containing protein</fullName>
    </submittedName>
</protein>
<proteinExistence type="predicted"/>
<dbReference type="InterPro" id="IPR035919">
    <property type="entry name" value="EAL_sf"/>
</dbReference>
<evidence type="ECO:0000313" key="4">
    <source>
        <dbReference type="EMBL" id="SFC57082.1"/>
    </source>
</evidence>
<dbReference type="PANTHER" id="PTHR33121:SF79">
    <property type="entry name" value="CYCLIC DI-GMP PHOSPHODIESTERASE PDED-RELATED"/>
    <property type="match status" value="1"/>
</dbReference>
<dbReference type="CDD" id="cd01949">
    <property type="entry name" value="GGDEF"/>
    <property type="match status" value="1"/>
</dbReference>
<feature type="transmembrane region" description="Helical" evidence="1">
    <location>
        <begin position="55"/>
        <end position="74"/>
    </location>
</feature>
<dbReference type="PROSITE" id="PS50883">
    <property type="entry name" value="EAL"/>
    <property type="match status" value="1"/>
</dbReference>
<evidence type="ECO:0000259" key="2">
    <source>
        <dbReference type="PROSITE" id="PS50883"/>
    </source>
</evidence>
<dbReference type="Gene3D" id="3.20.20.450">
    <property type="entry name" value="EAL domain"/>
    <property type="match status" value="1"/>
</dbReference>
<feature type="domain" description="EAL" evidence="2">
    <location>
        <begin position="333"/>
        <end position="592"/>
    </location>
</feature>
<dbReference type="SMART" id="SM00267">
    <property type="entry name" value="GGDEF"/>
    <property type="match status" value="1"/>
</dbReference>
<dbReference type="SUPFAM" id="SSF55073">
    <property type="entry name" value="Nucleotide cyclase"/>
    <property type="match status" value="1"/>
</dbReference>
<dbReference type="InterPro" id="IPR029787">
    <property type="entry name" value="Nucleotide_cyclase"/>
</dbReference>
<keyword evidence="5" id="KW-1185">Reference proteome</keyword>
<keyword evidence="1" id="KW-0472">Membrane</keyword>
<evidence type="ECO:0000256" key="1">
    <source>
        <dbReference type="SAM" id="Phobius"/>
    </source>
</evidence>
<sequence length="602" mass="61685">MKHSRFRAPAVATPRVMAAVTGFLYLAGGTAVGAAGLDALRSRGPGPHPHPDGPVGLLLIAAVAVLTGAGVLRWGRRLPRAAYHLLVGAGAGLITLAALLAPGASTATAAAGVMVFVALDAFFYFAWPAALAHLALAVVGGTFALAQRSELPVGSSILLATVCLSIAAVVGVLVDRASSAGVDQLTGLANRRGLDEALEPAVRDATRTGTALSTALVELDGFEDVVREAGDHAAADLLRTAARLWSAQLPPGAVLARRDGAEFTLLLPRHDGPVALALVERLRAALPAVSTAAGVAVLHDGETAAALLRRTDTALGRARATTARRAVLDDAQPDPLLPELRAALATGRTARIGLTVHYQAVVSLTDGAVVGVEALARWEHPVLGSISPTRFIPLAEQHGLVGALGEVVLRQACAEMAALRAATGRGLLLTVNVSGHQFCDPAFPTVVAGILAGTGWPAADTVLEVTESLVEADSPVAVAALRGLRRLGVQVAIDDFGTGYSSLARLDTLPADYLKLDATFTATVVTSARRARLVRSVVALAEGLDLLVIAEGVETAEQADLLRELGCELAQGFGLHRPSPVAGLAAVLAGEGQTSTVPPLRQ</sequence>
<dbReference type="Pfam" id="PF00563">
    <property type="entry name" value="EAL"/>
    <property type="match status" value="1"/>
</dbReference>
<keyword evidence="1" id="KW-0812">Transmembrane</keyword>
<dbReference type="InterPro" id="IPR043128">
    <property type="entry name" value="Rev_trsase/Diguanyl_cyclase"/>
</dbReference>
<dbReference type="AlphaFoldDB" id="A0A1I1K9W4"/>
<dbReference type="Gene3D" id="3.30.70.270">
    <property type="match status" value="1"/>
</dbReference>
<feature type="domain" description="GGDEF" evidence="3">
    <location>
        <begin position="210"/>
        <end position="331"/>
    </location>
</feature>
<dbReference type="NCBIfam" id="TIGR00254">
    <property type="entry name" value="GGDEF"/>
    <property type="match status" value="1"/>
</dbReference>
<evidence type="ECO:0000313" key="5">
    <source>
        <dbReference type="Proteomes" id="UP000199022"/>
    </source>
</evidence>
<dbReference type="PANTHER" id="PTHR33121">
    <property type="entry name" value="CYCLIC DI-GMP PHOSPHODIESTERASE PDEF"/>
    <property type="match status" value="1"/>
</dbReference>
<dbReference type="GO" id="GO:0071111">
    <property type="term" value="F:cyclic-guanylate-specific phosphodiesterase activity"/>
    <property type="evidence" value="ECO:0007669"/>
    <property type="project" value="InterPro"/>
</dbReference>
<feature type="transmembrane region" description="Helical" evidence="1">
    <location>
        <begin position="12"/>
        <end position="35"/>
    </location>
</feature>
<dbReference type="SUPFAM" id="SSF141868">
    <property type="entry name" value="EAL domain-like"/>
    <property type="match status" value="1"/>
</dbReference>